<sequence>VWFKNRRAKCRQQQKQQAAGAEKTPRAKKVAKSPPPSSQPSQTTTGGVGGASTPPPIVGGHRDSSPPSPPPSVSSAPPLPLTPSSSSYNPIWSPASIPPSSSSIPPMGDLMTPPCLERGGYGGVSQQAAAAAACYQTYGAPSYYTNMEYLSPMSHSQINVPFSSFYNRCVFSIMSLCSSSQCLVSQSLPVTSQSKQSLPVTSQSK</sequence>
<gene>
    <name evidence="7" type="ORF">Pmani_040122</name>
</gene>
<evidence type="ECO:0000256" key="1">
    <source>
        <dbReference type="ARBA" id="ARBA00004123"/>
    </source>
</evidence>
<dbReference type="GO" id="GO:0005634">
    <property type="term" value="C:nucleus"/>
    <property type="evidence" value="ECO:0007669"/>
    <property type="project" value="UniProtKB-SubCell"/>
</dbReference>
<keyword evidence="3" id="KW-0238">DNA-binding</keyword>
<keyword evidence="4" id="KW-0371">Homeobox</keyword>
<evidence type="ECO:0000313" key="8">
    <source>
        <dbReference type="Proteomes" id="UP001292094"/>
    </source>
</evidence>
<dbReference type="PANTHER" id="PTHR45793">
    <property type="entry name" value="HOMEOBOX PROTEIN"/>
    <property type="match status" value="1"/>
</dbReference>
<keyword evidence="5" id="KW-0539">Nucleus</keyword>
<keyword evidence="8" id="KW-1185">Reference proteome</keyword>
<feature type="compositionally biased region" description="Pro residues" evidence="6">
    <location>
        <begin position="66"/>
        <end position="80"/>
    </location>
</feature>
<reference evidence="7" key="1">
    <citation type="submission" date="2023-11" db="EMBL/GenBank/DDBJ databases">
        <title>Genome assemblies of two species of porcelain crab, Petrolisthes cinctipes and Petrolisthes manimaculis (Anomura: Porcellanidae).</title>
        <authorList>
            <person name="Angst P."/>
        </authorList>
    </citation>
    <scope>NUCLEOTIDE SEQUENCE</scope>
    <source>
        <strain evidence="7">PB745_02</strain>
        <tissue evidence="7">Gill</tissue>
    </source>
</reference>
<evidence type="ECO:0000256" key="6">
    <source>
        <dbReference type="SAM" id="MobiDB-lite"/>
    </source>
</evidence>
<evidence type="ECO:0000256" key="3">
    <source>
        <dbReference type="ARBA" id="ARBA00023125"/>
    </source>
</evidence>
<evidence type="ECO:0008006" key="9">
    <source>
        <dbReference type="Google" id="ProtNLM"/>
    </source>
</evidence>
<feature type="region of interest" description="Disordered" evidence="6">
    <location>
        <begin position="1"/>
        <end position="80"/>
    </location>
</feature>
<dbReference type="PANTHER" id="PTHR45793:SF5">
    <property type="entry name" value="HOMEOTIC PROTEIN OCELLILESS"/>
    <property type="match status" value="1"/>
</dbReference>
<evidence type="ECO:0000256" key="2">
    <source>
        <dbReference type="ARBA" id="ARBA00022473"/>
    </source>
</evidence>
<dbReference type="GO" id="GO:0000978">
    <property type="term" value="F:RNA polymerase II cis-regulatory region sequence-specific DNA binding"/>
    <property type="evidence" value="ECO:0007669"/>
    <property type="project" value="TreeGrafter"/>
</dbReference>
<comment type="subcellular location">
    <subcellularLocation>
        <location evidence="1">Nucleus</location>
    </subcellularLocation>
</comment>
<dbReference type="AlphaFoldDB" id="A0AAE1TIQ3"/>
<evidence type="ECO:0000256" key="4">
    <source>
        <dbReference type="ARBA" id="ARBA00023155"/>
    </source>
</evidence>
<feature type="compositionally biased region" description="Basic residues" evidence="6">
    <location>
        <begin position="1"/>
        <end position="12"/>
    </location>
</feature>
<feature type="non-terminal residue" evidence="7">
    <location>
        <position position="1"/>
    </location>
</feature>
<proteinExistence type="predicted"/>
<keyword evidence="2" id="KW-0217">Developmental protein</keyword>
<comment type="caution">
    <text evidence="7">The sequence shown here is derived from an EMBL/GenBank/DDBJ whole genome shotgun (WGS) entry which is preliminary data.</text>
</comment>
<organism evidence="7 8">
    <name type="scientific">Petrolisthes manimaculis</name>
    <dbReference type="NCBI Taxonomy" id="1843537"/>
    <lineage>
        <taxon>Eukaryota</taxon>
        <taxon>Metazoa</taxon>
        <taxon>Ecdysozoa</taxon>
        <taxon>Arthropoda</taxon>
        <taxon>Crustacea</taxon>
        <taxon>Multicrustacea</taxon>
        <taxon>Malacostraca</taxon>
        <taxon>Eumalacostraca</taxon>
        <taxon>Eucarida</taxon>
        <taxon>Decapoda</taxon>
        <taxon>Pleocyemata</taxon>
        <taxon>Anomura</taxon>
        <taxon>Galatheoidea</taxon>
        <taxon>Porcellanidae</taxon>
        <taxon>Petrolisthes</taxon>
    </lineage>
</organism>
<name>A0AAE1TIQ3_9EUCA</name>
<protein>
    <recommendedName>
        <fullName evidence="9">Orthodenticle homeobox 1</fullName>
    </recommendedName>
</protein>
<evidence type="ECO:0000256" key="5">
    <source>
        <dbReference type="ARBA" id="ARBA00023242"/>
    </source>
</evidence>
<accession>A0AAE1TIQ3</accession>
<evidence type="ECO:0000313" key="7">
    <source>
        <dbReference type="EMBL" id="KAK4286788.1"/>
    </source>
</evidence>
<dbReference type="EMBL" id="JAWZYT010007320">
    <property type="protein sequence ID" value="KAK4286788.1"/>
    <property type="molecule type" value="Genomic_DNA"/>
</dbReference>
<dbReference type="GO" id="GO:0000981">
    <property type="term" value="F:DNA-binding transcription factor activity, RNA polymerase II-specific"/>
    <property type="evidence" value="ECO:0007669"/>
    <property type="project" value="TreeGrafter"/>
</dbReference>
<dbReference type="Proteomes" id="UP001292094">
    <property type="component" value="Unassembled WGS sequence"/>
</dbReference>